<dbReference type="Proteomes" id="UP000726170">
    <property type="component" value="Unassembled WGS sequence"/>
</dbReference>
<dbReference type="PANTHER" id="PTHR47514:SF1">
    <property type="entry name" value="TRANSKETOLASE N-TERMINAL SECTION-RELATED"/>
    <property type="match status" value="1"/>
</dbReference>
<organism evidence="5 6">
    <name type="scientific">Clostridium mobile</name>
    <dbReference type="NCBI Taxonomy" id="2841512"/>
    <lineage>
        <taxon>Bacteria</taxon>
        <taxon>Bacillati</taxon>
        <taxon>Bacillota</taxon>
        <taxon>Clostridia</taxon>
        <taxon>Eubacteriales</taxon>
        <taxon>Clostridiaceae</taxon>
        <taxon>Clostridium</taxon>
    </lineage>
</organism>
<protein>
    <submittedName>
        <fullName evidence="5">Transketolase</fullName>
    </submittedName>
</protein>
<sequence length="276" mass="30405">MVLSPERIKFLESKCREFRIELIKTLYPIQTGHPGGSLSTVEILTTLYYEKLNVNPQDPKDENRDRFILAKGHAAPMLYIVLADKGYFKKEELKTLRQVNSILQGHPCSVKTPGVELSTGPLGLGLSAGVGMATALKLDKKENYVYVLMGDGELQEGIVWEASMAASKYKLDNLIAIIDSNGVQLDGTTEEVMPLGDLAKKWDAFGWNVIETDGHDIQALSQALDKAKSIKGKPAVIIAKTVKGKGISFMEGKNTWHGKPIGDEEYAKALMELEVR</sequence>
<keyword evidence="6" id="KW-1185">Reference proteome</keyword>
<gene>
    <name evidence="5" type="ORF">KQI86_16255</name>
</gene>
<dbReference type="Pfam" id="PF00456">
    <property type="entry name" value="Transketolase_N"/>
    <property type="match status" value="1"/>
</dbReference>
<dbReference type="InterPro" id="IPR005474">
    <property type="entry name" value="Transketolase_N"/>
</dbReference>
<evidence type="ECO:0000256" key="1">
    <source>
        <dbReference type="ARBA" id="ARBA00001964"/>
    </source>
</evidence>
<name>A0ABS6END7_9CLOT</name>
<evidence type="ECO:0000259" key="4">
    <source>
        <dbReference type="Pfam" id="PF00456"/>
    </source>
</evidence>
<feature type="domain" description="Transketolase N-terminal" evidence="4">
    <location>
        <begin position="25"/>
        <end position="269"/>
    </location>
</feature>
<reference evidence="5 6" key="1">
    <citation type="submission" date="2021-06" db="EMBL/GenBank/DDBJ databases">
        <authorList>
            <person name="Sun Q."/>
            <person name="Li D."/>
        </authorList>
    </citation>
    <scope>NUCLEOTIDE SEQUENCE [LARGE SCALE GENOMIC DNA]</scope>
    <source>
        <strain evidence="5 6">MSJ-11</strain>
    </source>
</reference>
<evidence type="ECO:0000256" key="2">
    <source>
        <dbReference type="ARBA" id="ARBA00007131"/>
    </source>
</evidence>
<accession>A0ABS6END7</accession>
<evidence type="ECO:0000313" key="6">
    <source>
        <dbReference type="Proteomes" id="UP000726170"/>
    </source>
</evidence>
<dbReference type="CDD" id="cd02012">
    <property type="entry name" value="TPP_TK"/>
    <property type="match status" value="1"/>
</dbReference>
<proteinExistence type="inferred from homology"/>
<dbReference type="EMBL" id="JAHLQF010000004">
    <property type="protein sequence ID" value="MBU5485874.1"/>
    <property type="molecule type" value="Genomic_DNA"/>
</dbReference>
<comment type="similarity">
    <text evidence="2">Belongs to the transketolase family.</text>
</comment>
<keyword evidence="3" id="KW-0786">Thiamine pyrophosphate</keyword>
<dbReference type="RefSeq" id="WP_216440476.1">
    <property type="nucleotide sequence ID" value="NZ_JAHLQF010000004.1"/>
</dbReference>
<evidence type="ECO:0000313" key="5">
    <source>
        <dbReference type="EMBL" id="MBU5485874.1"/>
    </source>
</evidence>
<comment type="caution">
    <text evidence="5">The sequence shown here is derived from an EMBL/GenBank/DDBJ whole genome shotgun (WGS) entry which is preliminary data.</text>
</comment>
<evidence type="ECO:0000256" key="3">
    <source>
        <dbReference type="ARBA" id="ARBA00023052"/>
    </source>
</evidence>
<dbReference type="PANTHER" id="PTHR47514">
    <property type="entry name" value="TRANSKETOLASE N-TERMINAL SECTION-RELATED"/>
    <property type="match status" value="1"/>
</dbReference>
<comment type="cofactor">
    <cofactor evidence="1">
        <name>thiamine diphosphate</name>
        <dbReference type="ChEBI" id="CHEBI:58937"/>
    </cofactor>
</comment>